<name>A0A1G4PJP4_9CAUL</name>
<dbReference type="Gene3D" id="3.30.110.40">
    <property type="entry name" value="TusA-like domain"/>
    <property type="match status" value="1"/>
</dbReference>
<reference evidence="3" key="1">
    <citation type="submission" date="2016-10" db="EMBL/GenBank/DDBJ databases">
        <authorList>
            <person name="Varghese N."/>
            <person name="Submissions S."/>
        </authorList>
    </citation>
    <scope>NUCLEOTIDE SEQUENCE [LARGE SCALE GENOMIC DNA]</scope>
    <source>
        <strain evidence="3">CGMCC 1.3431</strain>
    </source>
</reference>
<dbReference type="RefSeq" id="WP_090643110.1">
    <property type="nucleotide sequence ID" value="NZ_CBCRYE010000001.1"/>
</dbReference>
<dbReference type="AlphaFoldDB" id="A0A1G4PJP4"/>
<dbReference type="Proteomes" id="UP000199150">
    <property type="component" value="Unassembled WGS sequence"/>
</dbReference>
<accession>A0A1G4PJP4</accession>
<protein>
    <submittedName>
        <fullName evidence="2">tRNA 2-thiouridine synthesizing protein A</fullName>
    </submittedName>
</protein>
<dbReference type="InterPro" id="IPR036868">
    <property type="entry name" value="TusA-like_sf"/>
</dbReference>
<dbReference type="EMBL" id="FMTS01000001">
    <property type="protein sequence ID" value="SCW32492.1"/>
    <property type="molecule type" value="Genomic_DNA"/>
</dbReference>
<dbReference type="InterPro" id="IPR001455">
    <property type="entry name" value="TusA-like"/>
</dbReference>
<dbReference type="CDD" id="cd00291">
    <property type="entry name" value="SirA_YedF_YeeD"/>
    <property type="match status" value="1"/>
</dbReference>
<feature type="domain" description="UPF0033" evidence="1">
    <location>
        <begin position="18"/>
        <end position="85"/>
    </location>
</feature>
<proteinExistence type="predicted"/>
<evidence type="ECO:0000259" key="1">
    <source>
        <dbReference type="Pfam" id="PF01206"/>
    </source>
</evidence>
<organism evidence="2 3">
    <name type="scientific">Asticcacaulis taihuensis</name>
    <dbReference type="NCBI Taxonomy" id="260084"/>
    <lineage>
        <taxon>Bacteria</taxon>
        <taxon>Pseudomonadati</taxon>
        <taxon>Pseudomonadota</taxon>
        <taxon>Alphaproteobacteria</taxon>
        <taxon>Caulobacterales</taxon>
        <taxon>Caulobacteraceae</taxon>
        <taxon>Asticcacaulis</taxon>
    </lineage>
</organism>
<gene>
    <name evidence="2" type="ORF">SAMN02927928_0432</name>
</gene>
<evidence type="ECO:0000313" key="3">
    <source>
        <dbReference type="Proteomes" id="UP000199150"/>
    </source>
</evidence>
<keyword evidence="3" id="KW-1185">Reference proteome</keyword>
<dbReference type="Pfam" id="PF01206">
    <property type="entry name" value="TusA"/>
    <property type="match status" value="1"/>
</dbReference>
<sequence>MKPILSPAPPPAKDGFVVIDARGHRCPVPTLKLRRKMEALQDEAGFILWANDPMAQIDVPHFCNQNNYVLISTEVVDEAWLFTIARAGR</sequence>
<dbReference type="OrthoDB" id="9797551at2"/>
<evidence type="ECO:0000313" key="2">
    <source>
        <dbReference type="EMBL" id="SCW32492.1"/>
    </source>
</evidence>
<dbReference type="SUPFAM" id="SSF64307">
    <property type="entry name" value="SirA-like"/>
    <property type="match status" value="1"/>
</dbReference>
<dbReference type="STRING" id="260084.SAMN02927928_0432"/>